<reference evidence="1" key="1">
    <citation type="submission" date="2021-02" db="EMBL/GenBank/DDBJ databases">
        <authorList>
            <person name="Dougan E. K."/>
            <person name="Rhodes N."/>
            <person name="Thang M."/>
            <person name="Chan C."/>
        </authorList>
    </citation>
    <scope>NUCLEOTIDE SEQUENCE</scope>
</reference>
<comment type="caution">
    <text evidence="1">The sequence shown here is derived from an EMBL/GenBank/DDBJ whole genome shotgun (WGS) entry which is preliminary data.</text>
</comment>
<dbReference type="Proteomes" id="UP000601435">
    <property type="component" value="Unassembled WGS sequence"/>
</dbReference>
<feature type="non-terminal residue" evidence="1">
    <location>
        <position position="1"/>
    </location>
</feature>
<dbReference type="EMBL" id="CAJNJA010098822">
    <property type="protein sequence ID" value="CAE7943179.1"/>
    <property type="molecule type" value="Genomic_DNA"/>
</dbReference>
<dbReference type="AlphaFoldDB" id="A0A813CHF7"/>
<evidence type="ECO:0000313" key="2">
    <source>
        <dbReference type="Proteomes" id="UP000601435"/>
    </source>
</evidence>
<organism evidence="1 2">
    <name type="scientific">Symbiodinium necroappetens</name>
    <dbReference type="NCBI Taxonomy" id="1628268"/>
    <lineage>
        <taxon>Eukaryota</taxon>
        <taxon>Sar</taxon>
        <taxon>Alveolata</taxon>
        <taxon>Dinophyceae</taxon>
        <taxon>Suessiales</taxon>
        <taxon>Symbiodiniaceae</taxon>
        <taxon>Symbiodinium</taxon>
    </lineage>
</organism>
<accession>A0A813CHF7</accession>
<feature type="non-terminal residue" evidence="1">
    <location>
        <position position="167"/>
    </location>
</feature>
<sequence>KTRAEEASCPEPCGGKRKAENLVILEEPVNRASAFMKLRGTRKLILESGYSLFETLGFFLVRERGGHMTVGWRDSTIPGGFAGRRFSGVDEGDEPPEDFCDVPHAFSCTSAFAHSRLVKEANFEGCPGIVKEYNHNRDGFIADVRSAYGCSRDVAKRLFIRLGFMGG</sequence>
<evidence type="ECO:0000313" key="1">
    <source>
        <dbReference type="EMBL" id="CAE7943179.1"/>
    </source>
</evidence>
<keyword evidence="2" id="KW-1185">Reference proteome</keyword>
<dbReference type="OrthoDB" id="422960at2759"/>
<gene>
    <name evidence="1" type="ORF">SNEC2469_LOCUS34946</name>
</gene>
<protein>
    <submittedName>
        <fullName evidence="1">Uncharacterized protein</fullName>
    </submittedName>
</protein>
<proteinExistence type="predicted"/>
<name>A0A813CHF7_9DINO</name>